<dbReference type="HOGENOM" id="CLU_513353_0_0_1"/>
<dbReference type="EnsemblProtists" id="EKX50122">
    <property type="protein sequence ID" value="EKX50122"/>
    <property type="gene ID" value="GUITHDRAFT_103936"/>
</dbReference>
<dbReference type="SMART" id="SM00456">
    <property type="entry name" value="WW"/>
    <property type="match status" value="1"/>
</dbReference>
<dbReference type="eggNOG" id="KOG3599">
    <property type="taxonomic scope" value="Eukaryota"/>
</dbReference>
<dbReference type="PROSITE" id="PS01159">
    <property type="entry name" value="WW_DOMAIN_1"/>
    <property type="match status" value="1"/>
</dbReference>
<dbReference type="EMBL" id="JH992979">
    <property type="protein sequence ID" value="EKX50122.1"/>
    <property type="molecule type" value="Genomic_DNA"/>
</dbReference>
<feature type="region of interest" description="Disordered" evidence="5">
    <location>
        <begin position="454"/>
        <end position="479"/>
    </location>
</feature>
<evidence type="ECO:0000256" key="3">
    <source>
        <dbReference type="ARBA" id="ARBA00022989"/>
    </source>
</evidence>
<dbReference type="InterPro" id="IPR036020">
    <property type="entry name" value="WW_dom_sf"/>
</dbReference>
<feature type="transmembrane region" description="Helical" evidence="6">
    <location>
        <begin position="261"/>
        <end position="285"/>
    </location>
</feature>
<dbReference type="PANTHER" id="PTHR10877">
    <property type="entry name" value="POLYCYSTIN FAMILY MEMBER"/>
    <property type="match status" value="1"/>
</dbReference>
<dbReference type="InterPro" id="IPR051223">
    <property type="entry name" value="Polycystin"/>
</dbReference>
<protein>
    <recommendedName>
        <fullName evidence="7">WW domain-containing protein</fullName>
    </recommendedName>
</protein>
<sequence length="531" mass="62480">MLKTEETVESEDADSEHAAYARRLLQAAGMKAKANINLQEAIDIFRRQKVREVVFYACFLLLFTTSTYLQRDVHDAYNYVDTGGGYAIDIPVNYTRGEVLSMFKYLESQRWTDRKTRAVMFDINLYNPFFNYFLSLRLLFEFTFYGKVVPDVFEWNALGARFWRNPWKWLNLMMYLVFFISLAFRIQFLIISIPYVNSSQQKDDKFAELDFENLGWIYSQIWNWTSFNSIFVWGRAFSFSKFTNDRFANISYTIFKSYDDLTTLLVVIFFCNIVFGVSFFVAYGIDVSNFSSFLDSCYEQYKMMMRGDNNFTSLMQSNAILASFLLFLFQIICTFGLVRISSAILNQKFMQVSRNGIDDPMATKFRSMMKKLILRRFRAMFYWGKKTDTDRFNEEREKEYEELLLMPSLDRDWEELQEVREKLGKFELKVTELSSLVETLETRVALLSKFLSDENSSGAAGKSPKHAWKDEGDGGPEEEGEYVALAGNKAILPPHWRLEHDDKGNKFYYNTITRTSQWDPPVVYIHKRHVR</sequence>
<reference evidence="9" key="3">
    <citation type="submission" date="2016-03" db="UniProtKB">
        <authorList>
            <consortium name="EnsemblProtists"/>
        </authorList>
    </citation>
    <scope>IDENTIFICATION</scope>
</reference>
<dbReference type="PaxDb" id="55529-EKX50122"/>
<dbReference type="CDD" id="cd00201">
    <property type="entry name" value="WW"/>
    <property type="match status" value="1"/>
</dbReference>
<dbReference type="KEGG" id="gtt:GUITHDRAFT_103936"/>
<feature type="transmembrane region" description="Helical" evidence="6">
    <location>
        <begin position="319"/>
        <end position="340"/>
    </location>
</feature>
<feature type="transmembrane region" description="Helical" evidence="6">
    <location>
        <begin position="53"/>
        <end position="69"/>
    </location>
</feature>
<reference evidence="10" key="2">
    <citation type="submission" date="2012-11" db="EMBL/GenBank/DDBJ databases">
        <authorList>
            <person name="Kuo A."/>
            <person name="Curtis B.A."/>
            <person name="Tanifuji G."/>
            <person name="Burki F."/>
            <person name="Gruber A."/>
            <person name="Irimia M."/>
            <person name="Maruyama S."/>
            <person name="Arias M.C."/>
            <person name="Ball S.G."/>
            <person name="Gile G.H."/>
            <person name="Hirakawa Y."/>
            <person name="Hopkins J.F."/>
            <person name="Rensing S.A."/>
            <person name="Schmutz J."/>
            <person name="Symeonidi A."/>
            <person name="Elias M."/>
            <person name="Eveleigh R.J."/>
            <person name="Herman E.K."/>
            <person name="Klute M.J."/>
            <person name="Nakayama T."/>
            <person name="Obornik M."/>
            <person name="Reyes-Prieto A."/>
            <person name="Armbrust E.V."/>
            <person name="Aves S.J."/>
            <person name="Beiko R.G."/>
            <person name="Coutinho P."/>
            <person name="Dacks J.B."/>
            <person name="Durnford D.G."/>
            <person name="Fast N.M."/>
            <person name="Green B.R."/>
            <person name="Grisdale C."/>
            <person name="Hempe F."/>
            <person name="Henrissat B."/>
            <person name="Hoppner M.P."/>
            <person name="Ishida K.-I."/>
            <person name="Kim E."/>
            <person name="Koreny L."/>
            <person name="Kroth P.G."/>
            <person name="Liu Y."/>
            <person name="Malik S.-B."/>
            <person name="Maier U.G."/>
            <person name="McRose D."/>
            <person name="Mock T."/>
            <person name="Neilson J.A."/>
            <person name="Onodera N.T."/>
            <person name="Poole A.M."/>
            <person name="Pritham E.J."/>
            <person name="Richards T.A."/>
            <person name="Rocap G."/>
            <person name="Roy S.W."/>
            <person name="Sarai C."/>
            <person name="Schaack S."/>
            <person name="Shirato S."/>
            <person name="Slamovits C.H."/>
            <person name="Spencer D.F."/>
            <person name="Suzuki S."/>
            <person name="Worden A.Z."/>
            <person name="Zauner S."/>
            <person name="Barry K."/>
            <person name="Bell C."/>
            <person name="Bharti A.K."/>
            <person name="Crow J.A."/>
            <person name="Grimwood J."/>
            <person name="Kramer R."/>
            <person name="Lindquist E."/>
            <person name="Lucas S."/>
            <person name="Salamov A."/>
            <person name="McFadden G.I."/>
            <person name="Lane C.E."/>
            <person name="Keeling P.J."/>
            <person name="Gray M.W."/>
            <person name="Grigoriev I.V."/>
            <person name="Archibald J.M."/>
        </authorList>
    </citation>
    <scope>NUCLEOTIDE SEQUENCE</scope>
    <source>
        <strain evidence="10">CCMP2712</strain>
    </source>
</reference>
<dbReference type="Gene3D" id="2.20.70.10">
    <property type="match status" value="1"/>
</dbReference>
<dbReference type="AlphaFoldDB" id="L1JNT6"/>
<keyword evidence="2 6" id="KW-0812">Transmembrane</keyword>
<dbReference type="OrthoDB" id="444119at2759"/>
<dbReference type="GeneID" id="17306955"/>
<feature type="domain" description="WW" evidence="7">
    <location>
        <begin position="490"/>
        <end position="523"/>
    </location>
</feature>
<dbReference type="PANTHER" id="PTHR10877:SF183">
    <property type="entry name" value="AT14535P-RELATED"/>
    <property type="match status" value="1"/>
</dbReference>
<organism evidence="8">
    <name type="scientific">Guillardia theta (strain CCMP2712)</name>
    <name type="common">Cryptophyte</name>
    <dbReference type="NCBI Taxonomy" id="905079"/>
    <lineage>
        <taxon>Eukaryota</taxon>
        <taxon>Cryptophyceae</taxon>
        <taxon>Pyrenomonadales</taxon>
        <taxon>Geminigeraceae</taxon>
        <taxon>Guillardia</taxon>
    </lineage>
</organism>
<evidence type="ECO:0000313" key="9">
    <source>
        <dbReference type="EnsemblProtists" id="EKX50122"/>
    </source>
</evidence>
<proteinExistence type="predicted"/>
<keyword evidence="10" id="KW-1185">Reference proteome</keyword>
<dbReference type="GO" id="GO:0016020">
    <property type="term" value="C:membrane"/>
    <property type="evidence" value="ECO:0007669"/>
    <property type="project" value="UniProtKB-SubCell"/>
</dbReference>
<name>L1JNT6_GUITC</name>
<evidence type="ECO:0000256" key="4">
    <source>
        <dbReference type="ARBA" id="ARBA00023136"/>
    </source>
</evidence>
<dbReference type="InterPro" id="IPR001202">
    <property type="entry name" value="WW_dom"/>
</dbReference>
<dbReference type="Proteomes" id="UP000011087">
    <property type="component" value="Unassembled WGS sequence"/>
</dbReference>
<dbReference type="RefSeq" id="XP_005837102.1">
    <property type="nucleotide sequence ID" value="XM_005837045.1"/>
</dbReference>
<evidence type="ECO:0000313" key="10">
    <source>
        <dbReference type="Proteomes" id="UP000011087"/>
    </source>
</evidence>
<dbReference type="InterPro" id="IPR013122">
    <property type="entry name" value="PKD1_2_channel"/>
</dbReference>
<reference evidence="8 10" key="1">
    <citation type="journal article" date="2012" name="Nature">
        <title>Algal genomes reveal evolutionary mosaicism and the fate of nucleomorphs.</title>
        <authorList>
            <consortium name="DOE Joint Genome Institute"/>
            <person name="Curtis B.A."/>
            <person name="Tanifuji G."/>
            <person name="Burki F."/>
            <person name="Gruber A."/>
            <person name="Irimia M."/>
            <person name="Maruyama S."/>
            <person name="Arias M.C."/>
            <person name="Ball S.G."/>
            <person name="Gile G.H."/>
            <person name="Hirakawa Y."/>
            <person name="Hopkins J.F."/>
            <person name="Kuo A."/>
            <person name="Rensing S.A."/>
            <person name="Schmutz J."/>
            <person name="Symeonidi A."/>
            <person name="Elias M."/>
            <person name="Eveleigh R.J."/>
            <person name="Herman E.K."/>
            <person name="Klute M.J."/>
            <person name="Nakayama T."/>
            <person name="Obornik M."/>
            <person name="Reyes-Prieto A."/>
            <person name="Armbrust E.V."/>
            <person name="Aves S.J."/>
            <person name="Beiko R.G."/>
            <person name="Coutinho P."/>
            <person name="Dacks J.B."/>
            <person name="Durnford D.G."/>
            <person name="Fast N.M."/>
            <person name="Green B.R."/>
            <person name="Grisdale C.J."/>
            <person name="Hempel F."/>
            <person name="Henrissat B."/>
            <person name="Hoppner M.P."/>
            <person name="Ishida K."/>
            <person name="Kim E."/>
            <person name="Koreny L."/>
            <person name="Kroth P.G."/>
            <person name="Liu Y."/>
            <person name="Malik S.B."/>
            <person name="Maier U.G."/>
            <person name="McRose D."/>
            <person name="Mock T."/>
            <person name="Neilson J.A."/>
            <person name="Onodera N.T."/>
            <person name="Poole A.M."/>
            <person name="Pritham E.J."/>
            <person name="Richards T.A."/>
            <person name="Rocap G."/>
            <person name="Roy S.W."/>
            <person name="Sarai C."/>
            <person name="Schaack S."/>
            <person name="Shirato S."/>
            <person name="Slamovits C.H."/>
            <person name="Spencer D.F."/>
            <person name="Suzuki S."/>
            <person name="Worden A.Z."/>
            <person name="Zauner S."/>
            <person name="Barry K."/>
            <person name="Bell C."/>
            <person name="Bharti A.K."/>
            <person name="Crow J.A."/>
            <person name="Grimwood J."/>
            <person name="Kramer R."/>
            <person name="Lindquist E."/>
            <person name="Lucas S."/>
            <person name="Salamov A."/>
            <person name="McFadden G.I."/>
            <person name="Lane C.E."/>
            <person name="Keeling P.J."/>
            <person name="Gray M.W."/>
            <person name="Grigoriev I.V."/>
            <person name="Archibald J.M."/>
        </authorList>
    </citation>
    <scope>NUCLEOTIDE SEQUENCE</scope>
    <source>
        <strain evidence="8 10">CCMP2712</strain>
    </source>
</reference>
<accession>L1JNT6</accession>
<dbReference type="Pfam" id="PF00397">
    <property type="entry name" value="WW"/>
    <property type="match status" value="1"/>
</dbReference>
<keyword evidence="3 6" id="KW-1133">Transmembrane helix</keyword>
<dbReference type="PROSITE" id="PS50020">
    <property type="entry name" value="WW_DOMAIN_2"/>
    <property type="match status" value="1"/>
</dbReference>
<evidence type="ECO:0000256" key="6">
    <source>
        <dbReference type="SAM" id="Phobius"/>
    </source>
</evidence>
<evidence type="ECO:0000256" key="5">
    <source>
        <dbReference type="SAM" id="MobiDB-lite"/>
    </source>
</evidence>
<evidence type="ECO:0000259" key="7">
    <source>
        <dbReference type="PROSITE" id="PS50020"/>
    </source>
</evidence>
<dbReference type="OMA" id="CHIMRSI"/>
<feature type="transmembrane region" description="Helical" evidence="6">
    <location>
        <begin position="169"/>
        <end position="196"/>
    </location>
</feature>
<dbReference type="SUPFAM" id="SSF51045">
    <property type="entry name" value="WW domain"/>
    <property type="match status" value="1"/>
</dbReference>
<comment type="subcellular location">
    <subcellularLocation>
        <location evidence="1">Membrane</location>
        <topology evidence="1">Multi-pass membrane protein</topology>
    </subcellularLocation>
</comment>
<evidence type="ECO:0000256" key="2">
    <source>
        <dbReference type="ARBA" id="ARBA00022692"/>
    </source>
</evidence>
<evidence type="ECO:0000256" key="1">
    <source>
        <dbReference type="ARBA" id="ARBA00004141"/>
    </source>
</evidence>
<keyword evidence="4 6" id="KW-0472">Membrane</keyword>
<gene>
    <name evidence="8" type="ORF">GUITHDRAFT_103936</name>
</gene>
<dbReference type="Pfam" id="PF08016">
    <property type="entry name" value="PKD_channel"/>
    <property type="match status" value="1"/>
</dbReference>
<evidence type="ECO:0000313" key="8">
    <source>
        <dbReference type="EMBL" id="EKX50122.1"/>
    </source>
</evidence>